<dbReference type="InterPro" id="IPR036291">
    <property type="entry name" value="NAD(P)-bd_dom_sf"/>
</dbReference>
<evidence type="ECO:0000256" key="1">
    <source>
        <dbReference type="ARBA" id="ARBA00006484"/>
    </source>
</evidence>
<dbReference type="InterPro" id="IPR020904">
    <property type="entry name" value="Sc_DH/Rdtase_CS"/>
</dbReference>
<dbReference type="RefSeq" id="WP_345517042.1">
    <property type="nucleotide sequence ID" value="NZ_BAAAXD010000042.1"/>
</dbReference>
<feature type="domain" description="Ketoreductase" evidence="3">
    <location>
        <begin position="10"/>
        <end position="186"/>
    </location>
</feature>
<organism evidence="4 5">
    <name type="scientific">Streptomyces yanii</name>
    <dbReference type="NCBI Taxonomy" id="78510"/>
    <lineage>
        <taxon>Bacteria</taxon>
        <taxon>Bacillati</taxon>
        <taxon>Actinomycetota</taxon>
        <taxon>Actinomycetes</taxon>
        <taxon>Kitasatosporales</taxon>
        <taxon>Streptomycetaceae</taxon>
        <taxon>Streptomyces</taxon>
    </lineage>
</organism>
<dbReference type="Gene3D" id="3.40.50.720">
    <property type="entry name" value="NAD(P)-binding Rossmann-like Domain"/>
    <property type="match status" value="1"/>
</dbReference>
<dbReference type="InterPro" id="IPR002347">
    <property type="entry name" value="SDR_fam"/>
</dbReference>
<comment type="caution">
    <text evidence="4">The sequence shown here is derived from an EMBL/GenBank/DDBJ whole genome shotgun (WGS) entry which is preliminary data.</text>
</comment>
<dbReference type="PANTHER" id="PTHR43639">
    <property type="entry name" value="OXIDOREDUCTASE, SHORT-CHAIN DEHYDROGENASE/REDUCTASE FAMILY (AFU_ORTHOLOGUE AFUA_5G02870)"/>
    <property type="match status" value="1"/>
</dbReference>
<evidence type="ECO:0000313" key="5">
    <source>
        <dbReference type="Proteomes" id="UP001589710"/>
    </source>
</evidence>
<evidence type="ECO:0000259" key="3">
    <source>
        <dbReference type="SMART" id="SM00822"/>
    </source>
</evidence>
<gene>
    <name evidence="4" type="ORF">ACFFTL_16100</name>
</gene>
<dbReference type="Proteomes" id="UP001589710">
    <property type="component" value="Unassembled WGS sequence"/>
</dbReference>
<dbReference type="SMART" id="SM00822">
    <property type="entry name" value="PKS_KR"/>
    <property type="match status" value="1"/>
</dbReference>
<dbReference type="NCBIfam" id="NF005559">
    <property type="entry name" value="PRK07231.1"/>
    <property type="match status" value="1"/>
</dbReference>
<evidence type="ECO:0000313" key="4">
    <source>
        <dbReference type="EMBL" id="MFB9573791.1"/>
    </source>
</evidence>
<dbReference type="EMBL" id="JBHMCG010000074">
    <property type="protein sequence ID" value="MFB9573791.1"/>
    <property type="molecule type" value="Genomic_DNA"/>
</dbReference>
<dbReference type="PRINTS" id="PR00081">
    <property type="entry name" value="GDHRDH"/>
</dbReference>
<dbReference type="PANTHER" id="PTHR43639:SF1">
    <property type="entry name" value="SHORT-CHAIN DEHYDROGENASE_REDUCTASE FAMILY PROTEIN"/>
    <property type="match status" value="1"/>
</dbReference>
<keyword evidence="5" id="KW-1185">Reference proteome</keyword>
<sequence>MSTTSLPAPSVAVVTGATSGIGAATAERLHQDGFHVVVTGRSQERGKAVVAELGPRAHFLEADLTSDGEPDRLLRHVADHIGRVDIVVNNAAQDHTGDLLDVPVAEIRSTFEINTIAAITVLQAAGRLMRDNGGGSIINITSRLASIGVPTMAIYSASKGAIKALTTAAAVELAPHNIRVNAVAPGMTRTPLYETWLAAQPDPHATAAGVVDGIPLGRLASPDDVAAAVSYLASPGAAYITGTTLPVDGGYTAR</sequence>
<reference evidence="4 5" key="1">
    <citation type="submission" date="2024-09" db="EMBL/GenBank/DDBJ databases">
        <authorList>
            <person name="Sun Q."/>
            <person name="Mori K."/>
        </authorList>
    </citation>
    <scope>NUCLEOTIDE SEQUENCE [LARGE SCALE GENOMIC DNA]</scope>
    <source>
        <strain evidence="4 5">JCM 3331</strain>
    </source>
</reference>
<dbReference type="SUPFAM" id="SSF51735">
    <property type="entry name" value="NAD(P)-binding Rossmann-fold domains"/>
    <property type="match status" value="1"/>
</dbReference>
<dbReference type="PROSITE" id="PS00061">
    <property type="entry name" value="ADH_SHORT"/>
    <property type="match status" value="1"/>
</dbReference>
<name>A0ABV5R7F8_9ACTN</name>
<proteinExistence type="inferred from homology"/>
<dbReference type="CDD" id="cd05233">
    <property type="entry name" value="SDR_c"/>
    <property type="match status" value="1"/>
</dbReference>
<accession>A0ABV5R7F8</accession>
<dbReference type="PRINTS" id="PR00080">
    <property type="entry name" value="SDRFAMILY"/>
</dbReference>
<evidence type="ECO:0000256" key="2">
    <source>
        <dbReference type="ARBA" id="ARBA00023002"/>
    </source>
</evidence>
<protein>
    <submittedName>
        <fullName evidence="4">SDR family oxidoreductase</fullName>
    </submittedName>
</protein>
<comment type="similarity">
    <text evidence="1">Belongs to the short-chain dehydrogenases/reductases (SDR) family.</text>
</comment>
<dbReference type="Pfam" id="PF13561">
    <property type="entry name" value="adh_short_C2"/>
    <property type="match status" value="1"/>
</dbReference>
<keyword evidence="2" id="KW-0560">Oxidoreductase</keyword>
<dbReference type="InterPro" id="IPR057326">
    <property type="entry name" value="KR_dom"/>
</dbReference>